<accession>A0A3Q2DV79</accession>
<name>A0A3Q2DV79_CYPVA</name>
<sequence length="221" mass="24030">MPSTMILKPKPAEVSKKNKPVRPTAACSRAGGQLQAPSVRKTRASSCSRGPHQRDKSQRGPTVSNTGAQECKLTCEKRVRSASLAPKPSGAKPAERSTGTEPGRRRASSSVRQADANPTLHSRGPTGGPAVKELRCSRSEGKKMIQSHKAFTVIPPDPKKRKEIQKKAEAELAALEELRLSRAVSYVSIDPSTVGGCMSLEEVRLKQQQEMMQARRKQKQV</sequence>
<keyword evidence="3" id="KW-1185">Reference proteome</keyword>
<protein>
    <submittedName>
        <fullName evidence="2">Uncharacterized LOC107097876</fullName>
    </submittedName>
</protein>
<reference evidence="2" key="1">
    <citation type="submission" date="2025-08" db="UniProtKB">
        <authorList>
            <consortium name="Ensembl"/>
        </authorList>
    </citation>
    <scope>IDENTIFICATION</scope>
</reference>
<dbReference type="Ensembl" id="ENSCVAT00000005885.1">
    <property type="protein sequence ID" value="ENSCVAP00000023768.1"/>
    <property type="gene ID" value="ENSCVAG00000007366.1"/>
</dbReference>
<dbReference type="InterPro" id="IPR026185">
    <property type="entry name" value="EPSTI1"/>
</dbReference>
<dbReference type="PANTHER" id="PTHR22529:SF2">
    <property type="match status" value="1"/>
</dbReference>
<evidence type="ECO:0000313" key="2">
    <source>
        <dbReference type="Ensembl" id="ENSCVAP00000023768.1"/>
    </source>
</evidence>
<feature type="region of interest" description="Disordered" evidence="1">
    <location>
        <begin position="1"/>
        <end position="162"/>
    </location>
</feature>
<evidence type="ECO:0000313" key="3">
    <source>
        <dbReference type="Proteomes" id="UP000265020"/>
    </source>
</evidence>
<dbReference type="OMA" id="PSCERRT"/>
<feature type="compositionally biased region" description="Basic and acidic residues" evidence="1">
    <location>
        <begin position="132"/>
        <end position="143"/>
    </location>
</feature>
<feature type="compositionally biased region" description="Polar residues" evidence="1">
    <location>
        <begin position="59"/>
        <end position="68"/>
    </location>
</feature>
<dbReference type="AlphaFoldDB" id="A0A3Q2DV79"/>
<dbReference type="PANTHER" id="PTHR22529">
    <property type="entry name" value="EPITHELIAL-STROMAL INTERACTION PROTEIN 1"/>
    <property type="match status" value="1"/>
</dbReference>
<dbReference type="Proteomes" id="UP000265020">
    <property type="component" value="Unassembled WGS sequence"/>
</dbReference>
<evidence type="ECO:0000256" key="1">
    <source>
        <dbReference type="SAM" id="MobiDB-lite"/>
    </source>
</evidence>
<dbReference type="GeneTree" id="ENSGT00940000177048"/>
<proteinExistence type="predicted"/>
<organism evidence="2 3">
    <name type="scientific">Cyprinodon variegatus</name>
    <name type="common">Sheepshead minnow</name>
    <dbReference type="NCBI Taxonomy" id="28743"/>
    <lineage>
        <taxon>Eukaryota</taxon>
        <taxon>Metazoa</taxon>
        <taxon>Chordata</taxon>
        <taxon>Craniata</taxon>
        <taxon>Vertebrata</taxon>
        <taxon>Euteleostomi</taxon>
        <taxon>Actinopterygii</taxon>
        <taxon>Neopterygii</taxon>
        <taxon>Teleostei</taxon>
        <taxon>Neoteleostei</taxon>
        <taxon>Acanthomorphata</taxon>
        <taxon>Ovalentaria</taxon>
        <taxon>Atherinomorphae</taxon>
        <taxon>Cyprinodontiformes</taxon>
        <taxon>Cyprinodontidae</taxon>
        <taxon>Cyprinodon</taxon>
    </lineage>
</organism>
<reference evidence="2" key="2">
    <citation type="submission" date="2025-09" db="UniProtKB">
        <authorList>
            <consortium name="Ensembl"/>
        </authorList>
    </citation>
    <scope>IDENTIFICATION</scope>
</reference>